<keyword evidence="1" id="KW-1133">Transmembrane helix</keyword>
<keyword evidence="3" id="KW-1185">Reference proteome</keyword>
<protein>
    <submittedName>
        <fullName evidence="2">Uncharacterized protein</fullName>
    </submittedName>
</protein>
<feature type="transmembrane region" description="Helical" evidence="1">
    <location>
        <begin position="75"/>
        <end position="97"/>
    </location>
</feature>
<sequence>MRNREKRPPGESKWEFGQVLAVSLLLWPAFGFPHTYYATMRDILEHDESPPTRSHPADSQPTYMNRLSTDRWLPFMKFIVFTFSVGIAVDLLFAIGRQTKGKAVLSSLPGLGLLAKKYEVWISLDFVLLASSTFLFLGGHEGVFRCVRGRDSMMTGEKS</sequence>
<organism evidence="2 3">
    <name type="scientific">Cadophora malorum</name>
    <dbReference type="NCBI Taxonomy" id="108018"/>
    <lineage>
        <taxon>Eukaryota</taxon>
        <taxon>Fungi</taxon>
        <taxon>Dikarya</taxon>
        <taxon>Ascomycota</taxon>
        <taxon>Pezizomycotina</taxon>
        <taxon>Leotiomycetes</taxon>
        <taxon>Helotiales</taxon>
        <taxon>Ploettnerulaceae</taxon>
        <taxon>Cadophora</taxon>
    </lineage>
</organism>
<gene>
    <name evidence="2" type="ORF">IFR04_010134</name>
</gene>
<evidence type="ECO:0000313" key="3">
    <source>
        <dbReference type="Proteomes" id="UP000664132"/>
    </source>
</evidence>
<keyword evidence="1" id="KW-0472">Membrane</keyword>
<evidence type="ECO:0000313" key="2">
    <source>
        <dbReference type="EMBL" id="KAG4416732.1"/>
    </source>
</evidence>
<dbReference type="Proteomes" id="UP000664132">
    <property type="component" value="Unassembled WGS sequence"/>
</dbReference>
<proteinExistence type="predicted"/>
<name>A0A8H7TCP3_9HELO</name>
<keyword evidence="1" id="KW-0812">Transmembrane</keyword>
<dbReference type="AlphaFoldDB" id="A0A8H7TCP3"/>
<comment type="caution">
    <text evidence="2">The sequence shown here is derived from an EMBL/GenBank/DDBJ whole genome shotgun (WGS) entry which is preliminary data.</text>
</comment>
<evidence type="ECO:0000256" key="1">
    <source>
        <dbReference type="SAM" id="Phobius"/>
    </source>
</evidence>
<reference evidence="2" key="1">
    <citation type="submission" date="2021-02" db="EMBL/GenBank/DDBJ databases">
        <title>Genome sequence Cadophora malorum strain M34.</title>
        <authorList>
            <person name="Stefanovic E."/>
            <person name="Vu D."/>
            <person name="Scully C."/>
            <person name="Dijksterhuis J."/>
            <person name="Roader J."/>
            <person name="Houbraken J."/>
        </authorList>
    </citation>
    <scope>NUCLEOTIDE SEQUENCE</scope>
    <source>
        <strain evidence="2">M34</strain>
    </source>
</reference>
<dbReference type="EMBL" id="JAFJYH010000176">
    <property type="protein sequence ID" value="KAG4416732.1"/>
    <property type="molecule type" value="Genomic_DNA"/>
</dbReference>
<accession>A0A8H7TCP3</accession>
<feature type="transmembrane region" description="Helical" evidence="1">
    <location>
        <begin position="118"/>
        <end position="137"/>
    </location>
</feature>